<reference evidence="2 3" key="1">
    <citation type="submission" date="2015-11" db="EMBL/GenBank/DDBJ databases">
        <title>Genomic analysis of 38 Legionella species identifies large and diverse effector repertoires.</title>
        <authorList>
            <person name="Burstein D."/>
            <person name="Amaro F."/>
            <person name="Zusman T."/>
            <person name="Lifshitz Z."/>
            <person name="Cohen O."/>
            <person name="Gilbert J.A."/>
            <person name="Pupko T."/>
            <person name="Shuman H.A."/>
            <person name="Segal G."/>
        </authorList>
    </citation>
    <scope>NUCLEOTIDE SEQUENCE [LARGE SCALE GENOMIC DNA]</scope>
    <source>
        <strain evidence="2 3">Mt.St.Helens-9</strain>
    </source>
</reference>
<evidence type="ECO:0000256" key="1">
    <source>
        <dbReference type="SAM" id="SignalP"/>
    </source>
</evidence>
<dbReference type="RefSeq" id="WP_058483944.1">
    <property type="nucleotide sequence ID" value="NZ_CAAAII010000004.1"/>
</dbReference>
<accession>A0A0W0YZ70</accession>
<dbReference type="PATRIC" id="fig|452.5.peg.2232"/>
<dbReference type="AlphaFoldDB" id="A0A0W0YZ70"/>
<sequence length="136" mass="15463">MKRISVLILAMFLSSCTTMRYGNFTQASPSKDSYLAKDAVSQLTRVYPPARNTFCISQKICDRFGINLIHEMRKKGYGIVENVCPRNRANFFYVVDETRPNSLYRVSIFVGAQVLSRAYAKTKGKLAPVSPWSHKE</sequence>
<dbReference type="STRING" id="452.Lspi_2027"/>
<organism evidence="2 3">
    <name type="scientific">Legionella spiritensis</name>
    <dbReference type="NCBI Taxonomy" id="452"/>
    <lineage>
        <taxon>Bacteria</taxon>
        <taxon>Pseudomonadati</taxon>
        <taxon>Pseudomonadota</taxon>
        <taxon>Gammaproteobacteria</taxon>
        <taxon>Legionellales</taxon>
        <taxon>Legionellaceae</taxon>
        <taxon>Legionella</taxon>
    </lineage>
</organism>
<comment type="caution">
    <text evidence="2">The sequence shown here is derived from an EMBL/GenBank/DDBJ whole genome shotgun (WGS) entry which is preliminary data.</text>
</comment>
<feature type="chain" id="PRO_5006918104" evidence="1">
    <location>
        <begin position="21"/>
        <end position="136"/>
    </location>
</feature>
<name>A0A0W0YZ70_LEGSP</name>
<dbReference type="InterPro" id="IPR010837">
    <property type="entry name" value="Conjugal_tfr_TrbH"/>
</dbReference>
<keyword evidence="3" id="KW-1185">Reference proteome</keyword>
<dbReference type="Pfam" id="PF07283">
    <property type="entry name" value="TrbH"/>
    <property type="match status" value="1"/>
</dbReference>
<evidence type="ECO:0000313" key="2">
    <source>
        <dbReference type="EMBL" id="KTD62177.1"/>
    </source>
</evidence>
<dbReference type="OrthoDB" id="5654246at2"/>
<protein>
    <submittedName>
        <fullName evidence="2">Conjugal transfer protein TrbH</fullName>
    </submittedName>
</protein>
<dbReference type="PROSITE" id="PS51257">
    <property type="entry name" value="PROKAR_LIPOPROTEIN"/>
    <property type="match status" value="1"/>
</dbReference>
<feature type="signal peptide" evidence="1">
    <location>
        <begin position="1"/>
        <end position="20"/>
    </location>
</feature>
<keyword evidence="1" id="KW-0732">Signal</keyword>
<dbReference type="Proteomes" id="UP000054877">
    <property type="component" value="Unassembled WGS sequence"/>
</dbReference>
<proteinExistence type="predicted"/>
<dbReference type="NCBIfam" id="NF010457">
    <property type="entry name" value="PRK13883.1-4"/>
    <property type="match status" value="1"/>
</dbReference>
<evidence type="ECO:0000313" key="3">
    <source>
        <dbReference type="Proteomes" id="UP000054877"/>
    </source>
</evidence>
<dbReference type="EMBL" id="LNYX01000030">
    <property type="protein sequence ID" value="KTD62177.1"/>
    <property type="molecule type" value="Genomic_DNA"/>
</dbReference>
<gene>
    <name evidence="2" type="ORF">Lspi_2027</name>
</gene>